<proteinExistence type="predicted"/>
<comment type="caution">
    <text evidence="2">The sequence shown here is derived from an EMBL/GenBank/DDBJ whole genome shotgun (WGS) entry which is preliminary data.</text>
</comment>
<reference evidence="2" key="1">
    <citation type="submission" date="2023-03" db="EMBL/GenBank/DDBJ databases">
        <title>Massive genome expansion in bonnet fungi (Mycena s.s.) driven by repeated elements and novel gene families across ecological guilds.</title>
        <authorList>
            <consortium name="Lawrence Berkeley National Laboratory"/>
            <person name="Harder C.B."/>
            <person name="Miyauchi S."/>
            <person name="Viragh M."/>
            <person name="Kuo A."/>
            <person name="Thoen E."/>
            <person name="Andreopoulos B."/>
            <person name="Lu D."/>
            <person name="Skrede I."/>
            <person name="Drula E."/>
            <person name="Henrissat B."/>
            <person name="Morin E."/>
            <person name="Kohler A."/>
            <person name="Barry K."/>
            <person name="LaButti K."/>
            <person name="Morin E."/>
            <person name="Salamov A."/>
            <person name="Lipzen A."/>
            <person name="Mereny Z."/>
            <person name="Hegedus B."/>
            <person name="Baldrian P."/>
            <person name="Stursova M."/>
            <person name="Weitz H."/>
            <person name="Taylor A."/>
            <person name="Grigoriev I.V."/>
            <person name="Nagy L.G."/>
            <person name="Martin F."/>
            <person name="Kauserud H."/>
        </authorList>
    </citation>
    <scope>NUCLEOTIDE SEQUENCE</scope>
    <source>
        <strain evidence="2">9144</strain>
    </source>
</reference>
<dbReference type="AlphaFoldDB" id="A0AAD6V6Y2"/>
<dbReference type="PANTHER" id="PTHR33129">
    <property type="entry name" value="PROTEIN KINASE DOMAIN-CONTAINING PROTEIN-RELATED"/>
    <property type="match status" value="1"/>
</dbReference>
<keyword evidence="3" id="KW-1185">Reference proteome</keyword>
<protein>
    <submittedName>
        <fullName evidence="2">Uncharacterized protein</fullName>
    </submittedName>
</protein>
<organism evidence="2 3">
    <name type="scientific">Mycena pura</name>
    <dbReference type="NCBI Taxonomy" id="153505"/>
    <lineage>
        <taxon>Eukaryota</taxon>
        <taxon>Fungi</taxon>
        <taxon>Dikarya</taxon>
        <taxon>Basidiomycota</taxon>
        <taxon>Agaricomycotina</taxon>
        <taxon>Agaricomycetes</taxon>
        <taxon>Agaricomycetidae</taxon>
        <taxon>Agaricales</taxon>
        <taxon>Marasmiineae</taxon>
        <taxon>Mycenaceae</taxon>
        <taxon>Mycena</taxon>
    </lineage>
</organism>
<dbReference type="EMBL" id="JARJCW010000046">
    <property type="protein sequence ID" value="KAJ7204722.1"/>
    <property type="molecule type" value="Genomic_DNA"/>
</dbReference>
<gene>
    <name evidence="2" type="ORF">GGX14DRAFT_398071</name>
</gene>
<sequence>MLLPDFTRDDLYETLRVTLWPADDKRVEGELALAEPPVLLNRIDALLPNDRWLVPSKNSDSDVMDVDDPDDESEGADPNIDKDVDEGPAEIRYINLYAHEIFAIDKLGEEVTWHDKNAMFVIRHEYGLFMEHAMRRLSHPPNDSYRGRFFVTGKSLGCYYFLFRLLAMGQSVFLLDALDSVYYFSQDGVQATGKGLRKSAALYKALRSSWVLIDVDDRTNWTPALVFTKARCVIWTSSPRKARMMEFVKRFGAETWYMKAWSLKEVAAVTERLGIKRADVLERLNTGGPVARCLWGGLPPPSSESIDEDIKSALQSNIFNFTPMDVETGVQPIHRLYLVQPLVVFDEKGRPRLQRTDYSAEFISGTIFHKILFQTQRHLEKVQSHLAAALDIASTRSVAGKVFEGIMHRALNRGMQLPAVFGPGTIVGSLMLYGKAEDFVRETDANDIANKRPLYLQPESLNFAAVDAILVTNNRLGLIQVSLSSSHPRHFGTMLRIMSRLPRGAQVDVRCLDDVIYCLVGIDPETVQELMAEADRTLAKLKTLDAKKLSKELGLRHTQIAHTRLSTFRVFGYTFDYKMGFTEVQQ</sequence>
<feature type="region of interest" description="Disordered" evidence="1">
    <location>
        <begin position="58"/>
        <end position="85"/>
    </location>
</feature>
<dbReference type="InterPro" id="IPR052980">
    <property type="entry name" value="Crinkler_effector"/>
</dbReference>
<evidence type="ECO:0000313" key="2">
    <source>
        <dbReference type="EMBL" id="KAJ7204722.1"/>
    </source>
</evidence>
<evidence type="ECO:0000256" key="1">
    <source>
        <dbReference type="SAM" id="MobiDB-lite"/>
    </source>
</evidence>
<feature type="compositionally biased region" description="Acidic residues" evidence="1">
    <location>
        <begin position="62"/>
        <end position="75"/>
    </location>
</feature>
<accession>A0AAD6V6Y2</accession>
<dbReference type="Proteomes" id="UP001219525">
    <property type="component" value="Unassembled WGS sequence"/>
</dbReference>
<dbReference type="PANTHER" id="PTHR33129:SF1">
    <property type="entry name" value="ATP-BINDING PROTEIN"/>
    <property type="match status" value="1"/>
</dbReference>
<evidence type="ECO:0000313" key="3">
    <source>
        <dbReference type="Proteomes" id="UP001219525"/>
    </source>
</evidence>
<name>A0AAD6V6Y2_9AGAR</name>